<comment type="caution">
    <text evidence="2">The sequence shown here is derived from an EMBL/GenBank/DDBJ whole genome shotgun (WGS) entry which is preliminary data.</text>
</comment>
<feature type="transmembrane region" description="Helical" evidence="1">
    <location>
        <begin position="147"/>
        <end position="170"/>
    </location>
</feature>
<name>A0A853DNA6_9MICO</name>
<dbReference type="AlphaFoldDB" id="A0A853DNA6"/>
<feature type="transmembrane region" description="Helical" evidence="1">
    <location>
        <begin position="250"/>
        <end position="270"/>
    </location>
</feature>
<feature type="transmembrane region" description="Helical" evidence="1">
    <location>
        <begin position="190"/>
        <end position="209"/>
    </location>
</feature>
<feature type="transmembrane region" description="Helical" evidence="1">
    <location>
        <begin position="101"/>
        <end position="126"/>
    </location>
</feature>
<keyword evidence="1" id="KW-1133">Transmembrane helix</keyword>
<reference evidence="2 3" key="1">
    <citation type="submission" date="2020-07" db="EMBL/GenBank/DDBJ databases">
        <title>Sequencing the genomes of 1000 actinobacteria strains.</title>
        <authorList>
            <person name="Klenk H.-P."/>
        </authorList>
    </citation>
    <scope>NUCLEOTIDE SEQUENCE [LARGE SCALE GENOMIC DNA]</scope>
    <source>
        <strain evidence="2 3">DSM 15166</strain>
    </source>
</reference>
<protein>
    <submittedName>
        <fullName evidence="2">Putative membrane protein</fullName>
    </submittedName>
</protein>
<proteinExistence type="predicted"/>
<feature type="transmembrane region" description="Helical" evidence="1">
    <location>
        <begin position="74"/>
        <end position="95"/>
    </location>
</feature>
<feature type="transmembrane region" description="Helical" evidence="1">
    <location>
        <begin position="290"/>
        <end position="309"/>
    </location>
</feature>
<dbReference type="EMBL" id="JACCHJ010000001">
    <property type="protein sequence ID" value="NYK10566.1"/>
    <property type="molecule type" value="Genomic_DNA"/>
</dbReference>
<dbReference type="Proteomes" id="UP000521075">
    <property type="component" value="Unassembled WGS sequence"/>
</dbReference>
<accession>A0A853DNA6</accession>
<keyword evidence="1" id="KW-0472">Membrane</keyword>
<dbReference type="RefSeq" id="WP_179701279.1">
    <property type="nucleotide sequence ID" value="NZ_BAAAHA010000005.1"/>
</dbReference>
<sequence>MKVLAFVLSVLLATALVAAGTALIVIQSPSHSLGLDLVAIFALTVFIYGPLLLGSVTSYWDVRGSAGSRASFQRYLWVVLGIEALAAIAVVVYSVVAGTPIWFPIVFIVGGAVLTVVGLTIGRALHRHEQAHPRADEPWRPVSRHEVRLKVLSIAVTFVAVFIGGLVVFGLVFSDESDCASSLGDQLTSAFQFATIGAALTAILVSVPLNRRLRSTVGGDFGTIRTVGKVVLGNKKVELDHAGQIAAAKYATIIPTILGLQLSYLTLLYLGLGTQQVRMILTGRNEAFNIGFTILLIAILVAFIPYVVVRIRRARTYAREHAELLPSDDISWPARTP</sequence>
<organism evidence="2 3">
    <name type="scientific">Leifsonia naganoensis</name>
    <dbReference type="NCBI Taxonomy" id="150025"/>
    <lineage>
        <taxon>Bacteria</taxon>
        <taxon>Bacillati</taxon>
        <taxon>Actinomycetota</taxon>
        <taxon>Actinomycetes</taxon>
        <taxon>Micrococcales</taxon>
        <taxon>Microbacteriaceae</taxon>
        <taxon>Leifsonia</taxon>
    </lineage>
</organism>
<evidence type="ECO:0000313" key="3">
    <source>
        <dbReference type="Proteomes" id="UP000521075"/>
    </source>
</evidence>
<gene>
    <name evidence="2" type="ORF">HNR14_002447</name>
</gene>
<evidence type="ECO:0000256" key="1">
    <source>
        <dbReference type="SAM" id="Phobius"/>
    </source>
</evidence>
<keyword evidence="1" id="KW-0812">Transmembrane</keyword>
<evidence type="ECO:0000313" key="2">
    <source>
        <dbReference type="EMBL" id="NYK10566.1"/>
    </source>
</evidence>
<feature type="transmembrane region" description="Helical" evidence="1">
    <location>
        <begin position="38"/>
        <end position="62"/>
    </location>
</feature>
<keyword evidence="3" id="KW-1185">Reference proteome</keyword>